<evidence type="ECO:0008006" key="3">
    <source>
        <dbReference type="Google" id="ProtNLM"/>
    </source>
</evidence>
<comment type="caution">
    <text evidence="1">The sequence shown here is derived from an EMBL/GenBank/DDBJ whole genome shotgun (WGS) entry which is preliminary data.</text>
</comment>
<evidence type="ECO:0000313" key="1">
    <source>
        <dbReference type="EMBL" id="MFC4588865.1"/>
    </source>
</evidence>
<reference evidence="2" key="1">
    <citation type="journal article" date="2019" name="Int. J. Syst. Evol. Microbiol.">
        <title>The Global Catalogue of Microorganisms (GCM) 10K type strain sequencing project: providing services to taxonomists for standard genome sequencing and annotation.</title>
        <authorList>
            <consortium name="The Broad Institute Genomics Platform"/>
            <consortium name="The Broad Institute Genome Sequencing Center for Infectious Disease"/>
            <person name="Wu L."/>
            <person name="Ma J."/>
        </authorList>
    </citation>
    <scope>NUCLEOTIDE SEQUENCE [LARGE SCALE GENOMIC DNA]</scope>
    <source>
        <strain evidence="2">CCUG 49560</strain>
    </source>
</reference>
<organism evidence="1 2">
    <name type="scientific">Sphaerisporangium corydalis</name>
    <dbReference type="NCBI Taxonomy" id="1441875"/>
    <lineage>
        <taxon>Bacteria</taxon>
        <taxon>Bacillati</taxon>
        <taxon>Actinomycetota</taxon>
        <taxon>Actinomycetes</taxon>
        <taxon>Streptosporangiales</taxon>
        <taxon>Streptosporangiaceae</taxon>
        <taxon>Sphaerisporangium</taxon>
    </lineage>
</organism>
<dbReference type="EMBL" id="JBHSFN010000014">
    <property type="protein sequence ID" value="MFC4588865.1"/>
    <property type="molecule type" value="Genomic_DNA"/>
</dbReference>
<dbReference type="Proteomes" id="UP001595891">
    <property type="component" value="Unassembled WGS sequence"/>
</dbReference>
<keyword evidence="2" id="KW-1185">Reference proteome</keyword>
<protein>
    <recommendedName>
        <fullName evidence="3">Lipoprotein LpqB beta-propeller domain-containing protein</fullName>
    </recommendedName>
</protein>
<dbReference type="SUPFAM" id="SSF82171">
    <property type="entry name" value="DPP6 N-terminal domain-like"/>
    <property type="match status" value="1"/>
</dbReference>
<evidence type="ECO:0000313" key="2">
    <source>
        <dbReference type="Proteomes" id="UP001595891"/>
    </source>
</evidence>
<dbReference type="Gene3D" id="2.120.10.30">
    <property type="entry name" value="TolB, C-terminal domain"/>
    <property type="match status" value="1"/>
</dbReference>
<proteinExistence type="predicted"/>
<dbReference type="InterPro" id="IPR011042">
    <property type="entry name" value="6-blade_b-propeller_TolB-like"/>
</dbReference>
<sequence>MRYASLDSCTRKDEARPCGAWMLTLRNGRTVKLTDAAVFPRTAKGRLDRTSSTPFAVSGDGDRVLYVRASDHKLVWKDVLTGRVRSLPGAAARAPKGLGMSDVDPILSPSGDVVVIDYYDDSGKRPTLAVDLGTGQIGKLPGGDSVQGFSPDGRRILMSGSTSDNTTEFAVYDTNGQPAETREVPQVVSNNSPVALADDGVTIALVIVPPSGRPNLRQYDLSTDAISPAIDLGIAKKESAYRIYWDDSGKLTLWTLLSQKDGDVVRATVGAVNPSTGHFAKADSFRVRDHLWTWWLPGE</sequence>
<gene>
    <name evidence="1" type="ORF">ACFO8L_22440</name>
</gene>
<dbReference type="RefSeq" id="WP_262842092.1">
    <property type="nucleotide sequence ID" value="NZ_JANZYP010000009.1"/>
</dbReference>
<accession>A0ABV9EIW1</accession>
<name>A0ABV9EIW1_9ACTN</name>